<dbReference type="AlphaFoldDB" id="A0AA38SB34"/>
<dbReference type="EMBL" id="JANBVN010000021">
    <property type="protein sequence ID" value="KAJ9161576.1"/>
    <property type="molecule type" value="Genomic_DNA"/>
</dbReference>
<keyword evidence="2" id="KW-0732">Signal</keyword>
<evidence type="ECO:0000313" key="3">
    <source>
        <dbReference type="EMBL" id="KAJ9161576.1"/>
    </source>
</evidence>
<feature type="region of interest" description="Disordered" evidence="1">
    <location>
        <begin position="128"/>
        <end position="169"/>
    </location>
</feature>
<evidence type="ECO:0000256" key="2">
    <source>
        <dbReference type="SAM" id="SignalP"/>
    </source>
</evidence>
<organism evidence="3 4">
    <name type="scientific">Coniochaeta hoffmannii</name>
    <dbReference type="NCBI Taxonomy" id="91930"/>
    <lineage>
        <taxon>Eukaryota</taxon>
        <taxon>Fungi</taxon>
        <taxon>Dikarya</taxon>
        <taxon>Ascomycota</taxon>
        <taxon>Pezizomycotina</taxon>
        <taxon>Sordariomycetes</taxon>
        <taxon>Sordariomycetidae</taxon>
        <taxon>Coniochaetales</taxon>
        <taxon>Coniochaetaceae</taxon>
        <taxon>Coniochaeta</taxon>
    </lineage>
</organism>
<feature type="chain" id="PRO_5041340221" evidence="2">
    <location>
        <begin position="17"/>
        <end position="169"/>
    </location>
</feature>
<name>A0AA38SB34_9PEZI</name>
<feature type="signal peptide" evidence="2">
    <location>
        <begin position="1"/>
        <end position="16"/>
    </location>
</feature>
<sequence length="169" mass="17864">MALFLFYNVADGVALALTLETSLEAVSRIKTLEETLLPEDMEGEALPSAEWPESGAIEFRDVVASYNPNPIAMKVVSLKILPGQRQRPPRLDEATSSVDASTDALVQRVVRERVRAATRSLSSRTGWTRYAMPTPSSSWTGAGVRGGGGAGGAVGQEEGGEEGEQEGGG</sequence>
<accession>A0AA38SB34</accession>
<gene>
    <name evidence="3" type="ORF">NKR19_g2150</name>
</gene>
<comment type="caution">
    <text evidence="3">The sequence shown here is derived from an EMBL/GenBank/DDBJ whole genome shotgun (WGS) entry which is preliminary data.</text>
</comment>
<feature type="compositionally biased region" description="Gly residues" evidence="1">
    <location>
        <begin position="143"/>
        <end position="154"/>
    </location>
</feature>
<proteinExistence type="predicted"/>
<protein>
    <submittedName>
        <fullName evidence="3">Uncharacterized protein</fullName>
    </submittedName>
</protein>
<evidence type="ECO:0000313" key="4">
    <source>
        <dbReference type="Proteomes" id="UP001174691"/>
    </source>
</evidence>
<dbReference type="Proteomes" id="UP001174691">
    <property type="component" value="Unassembled WGS sequence"/>
</dbReference>
<evidence type="ECO:0000256" key="1">
    <source>
        <dbReference type="SAM" id="MobiDB-lite"/>
    </source>
</evidence>
<feature type="compositionally biased region" description="Acidic residues" evidence="1">
    <location>
        <begin position="158"/>
        <end position="169"/>
    </location>
</feature>
<keyword evidence="4" id="KW-1185">Reference proteome</keyword>
<reference evidence="3" key="1">
    <citation type="submission" date="2022-07" db="EMBL/GenBank/DDBJ databases">
        <title>Fungi with potential for degradation of polypropylene.</title>
        <authorList>
            <person name="Gostincar C."/>
        </authorList>
    </citation>
    <scope>NUCLEOTIDE SEQUENCE</scope>
    <source>
        <strain evidence="3">EXF-13287</strain>
    </source>
</reference>